<dbReference type="Gene3D" id="2.60.120.10">
    <property type="entry name" value="Jelly Rolls"/>
    <property type="match status" value="2"/>
</dbReference>
<dbReference type="SUPFAM" id="SSF50156">
    <property type="entry name" value="PDZ domain-like"/>
    <property type="match status" value="1"/>
</dbReference>
<feature type="compositionally biased region" description="Low complexity" evidence="25">
    <location>
        <begin position="203"/>
        <end position="221"/>
    </location>
</feature>
<dbReference type="InterPro" id="IPR023578">
    <property type="entry name" value="Ras_GEF_dom_sf"/>
</dbReference>
<dbReference type="Proteomes" id="UP000265140">
    <property type="component" value="Chromosome 4"/>
</dbReference>
<feature type="domain" description="Cyclic nucleotide-binding" evidence="27">
    <location>
        <begin position="296"/>
        <end position="361"/>
    </location>
</feature>
<gene>
    <name evidence="31" type="primary">RAPGEF2</name>
</gene>
<keyword evidence="10" id="KW-0963">Cytoplasm</keyword>
<evidence type="ECO:0000256" key="17">
    <source>
        <dbReference type="ARBA" id="ARBA00022949"/>
    </source>
</evidence>
<evidence type="ECO:0000256" key="15">
    <source>
        <dbReference type="ARBA" id="ARBA00022843"/>
    </source>
</evidence>
<dbReference type="Ensembl" id="ENSELUT00000070060.2">
    <property type="protein sequence ID" value="ENSELUP00000063672.2"/>
    <property type="gene ID" value="ENSELUG00000020192.3"/>
</dbReference>
<reference evidence="31" key="4">
    <citation type="submission" date="2025-09" db="UniProtKB">
        <authorList>
            <consortium name="Ensembl"/>
        </authorList>
    </citation>
    <scope>IDENTIFICATION</scope>
</reference>
<feature type="domain" description="Ras-GEF" evidence="26">
    <location>
        <begin position="879"/>
        <end position="1106"/>
    </location>
</feature>
<feature type="domain" description="Ras-associating" evidence="29">
    <location>
        <begin position="768"/>
        <end position="854"/>
    </location>
</feature>
<evidence type="ECO:0000256" key="2">
    <source>
        <dbReference type="ARBA" id="ARBA00004282"/>
    </source>
</evidence>
<dbReference type="CDD" id="cd00038">
    <property type="entry name" value="CAP_ED"/>
    <property type="match status" value="2"/>
</dbReference>
<evidence type="ECO:0000256" key="12">
    <source>
        <dbReference type="ARBA" id="ARBA00022658"/>
    </source>
</evidence>
<keyword evidence="13" id="KW-0967">Endosome</keyword>
<dbReference type="PANTHER" id="PTHR45161">
    <property type="entry name" value="CYTOSKELETON-ASSOCIATED PROTEIN 4"/>
    <property type="match status" value="1"/>
</dbReference>
<dbReference type="CDD" id="cd06755">
    <property type="entry name" value="PDZ_RapGEF2_RapGEF6-like"/>
    <property type="match status" value="1"/>
</dbReference>
<feature type="region of interest" description="Disordered" evidence="25">
    <location>
        <begin position="1161"/>
        <end position="1193"/>
    </location>
</feature>
<keyword evidence="15" id="KW-0832">Ubl conjugation</keyword>
<evidence type="ECO:0000256" key="5">
    <source>
        <dbReference type="ARBA" id="ARBA00010829"/>
    </source>
</evidence>
<sequence>MASYVDNSFRQAVMMNPAERTQQDLEIVYSYLHGMEALSNLREHQLRIMCETVRYERHEANEVLYYPDDVGSCWYILLSGSVFIKESMFLPRSSFGKRSAGSLRRGCECIVLEPSEMIVVDYMKENEEYFQRQASHRQSRRRFRKINQKGERQTIIDTVDPYPTGKPPVARGYHTECIKAQLPADFSRLHLADGLHPQVTHVSSSQSGCSVTSDSGSSSLSDIYQATENEPGDMDLSGLPETAVDSEEDDDEEDMERASDPLMSRDIVRDCLEKDPVDRTDDDIEQLLEFMHQLPAFANMTMSVRRELCAVMVFAVVERAGTIVLNDGEELDSWSVILNGSVEVTYPEGRPEILCMGNSFGVSPTMEKEYMKGVMKTKVDDCQFVCIAQQDYCCILNQVEKNMQKVEEEGEIVMVKEHRELDRTGTRKGHIVIKGTTERLTMHLVEEHSVVDPTYIEDFLLTYRTFLSSPMVVGNKLLEWFHDPSLRDKVTRVVLLWVNNHFNDFEGNPAMTHFLEEFENNLEREKMCGHLRLLNIACAAKAKLRLVTLTKPSREAPLAFTLLGGSEKGFRIFIDSVEPGSKAAEAGLKRGDQILEVNGQNFENVQLSKANEILRNNTHLSISVKTNLLVFKELLARPEHDHDNGAPAHLPKIGDIKKGSRYSIPDLAVDVEQVMGLEKASKKAKANTVGGRNKLKKIFDKTLTSILPPKPYNEVGVGQSQDDSIVGLKQSKQIPAALPVSGNLSSSNPDLLQSHHRILDFNNQPDMSDQVLRVFKADQQSRYIMIGKDTTAKEVVAQAIREFALTAAPEAYSLCEVSVTPEGVIKQRRLPEQLSKLADRIQLSGRYYLKSNMETETLCSDEDAQDLLREGQISLLQLSTVEVATQLSMRAFELFCAIEPTEYIDDLFKLKSKTGSFCLKRFEEAINQETFWVASEVTREPNQLKRMKTVKHFIKIALHCRECKNFNSMFAIISGLNLAPVSRLRGTWEKLPSKYEKLFGDLQDLFDPSRNMAKYRNVLNNQNLQPPIIPLFPVIKKDLTFLHEGNDSKVDGLVNFEKLRMIAKEIRHVGRMASVNMDPALMFRTSSLSQGSANAAVLDVTQAGGHKKRVRRSSFLNAKKLYEDAQMARKVKQYLSHLSLETNEEALQILSLQCEPSINTLPKNAGGGKRPDTSPVVSRAASQQRGQLQKGNQALQVPAVALYPSRKKVPVKDLPPFGKNHSPQSLKKILSLSEEASERHKRQTEDTVSNASSQLSSPPTSPHSSPKKGYPRMGDTYSDSGHSEISSRSSLVSNSSLDMAQEERRGLRDPHGMGSRLERRATTDPDQYSLGYEPVPDCRGLYSGTTVLSSPSSEELTHDQGDRVSLDAADSGRGSWTSCSSGSHDNIQTMQQGRSWETLAFGPGGVVGIHPPGGPEALLGPASLWAAQARGSWASASSSSSSAAYWGEDSEGDTGTIKRRGGKDVNADPETSSITSMGSDEAKHHGRPSPSPITAGSKGLITRKESRYREPPPTPPGYTALTISDFSEGQTPSPPPPAAHSGRRPPDYTTALQRSRMVTQFTGQTPPPPPAEVND</sequence>
<dbReference type="InterPro" id="IPR000595">
    <property type="entry name" value="cNMP-bd_dom"/>
</dbReference>
<dbReference type="InterPro" id="IPR018490">
    <property type="entry name" value="cNMP-bd_dom_sf"/>
</dbReference>
<evidence type="ECO:0000313" key="32">
    <source>
        <dbReference type="Proteomes" id="UP000265140"/>
    </source>
</evidence>
<evidence type="ECO:0000256" key="23">
    <source>
        <dbReference type="ARBA" id="ARBA00032021"/>
    </source>
</evidence>
<evidence type="ECO:0000256" key="6">
    <source>
        <dbReference type="ARBA" id="ARBA00016709"/>
    </source>
</evidence>
<dbReference type="InterPro" id="IPR029071">
    <property type="entry name" value="Ubiquitin-like_domsf"/>
</dbReference>
<dbReference type="PROSITE" id="PS50042">
    <property type="entry name" value="CNMP_BINDING_3"/>
    <property type="match status" value="2"/>
</dbReference>
<feature type="compositionally biased region" description="Pro residues" evidence="25">
    <location>
        <begin position="1565"/>
        <end position="1575"/>
    </location>
</feature>
<evidence type="ECO:0000259" key="26">
    <source>
        <dbReference type="PROSITE" id="PS50009"/>
    </source>
</evidence>
<feature type="region of interest" description="Disordered" evidence="25">
    <location>
        <begin position="201"/>
        <end position="261"/>
    </location>
</feature>
<dbReference type="GO" id="GO:0007399">
    <property type="term" value="P:nervous system development"/>
    <property type="evidence" value="ECO:0007669"/>
    <property type="project" value="UniProtKB-KW"/>
</dbReference>
<evidence type="ECO:0000259" key="30">
    <source>
        <dbReference type="PROSITE" id="PS50212"/>
    </source>
</evidence>
<evidence type="ECO:0000256" key="4">
    <source>
        <dbReference type="ARBA" id="ARBA00004603"/>
    </source>
</evidence>
<dbReference type="FunFam" id="1.10.840.10:FF:000001">
    <property type="entry name" value="Rap guanine nucleotide exchange factor (GEF) 6"/>
    <property type="match status" value="1"/>
</dbReference>
<dbReference type="Pfam" id="PF00617">
    <property type="entry name" value="RasGEF"/>
    <property type="match status" value="1"/>
</dbReference>
<dbReference type="InterPro" id="IPR014710">
    <property type="entry name" value="RmlC-like_jellyroll"/>
</dbReference>
<keyword evidence="11" id="KW-0597">Phosphoprotein</keyword>
<dbReference type="FunFam" id="2.60.120.10:FF:000008">
    <property type="entry name" value="Rap guanine nucleotide exchange factor (GEF) 2"/>
    <property type="match status" value="1"/>
</dbReference>
<evidence type="ECO:0000256" key="22">
    <source>
        <dbReference type="ARBA" id="ARBA00031980"/>
    </source>
</evidence>
<dbReference type="PROSITE" id="PS50009">
    <property type="entry name" value="RASGEF_CAT"/>
    <property type="match status" value="1"/>
</dbReference>
<dbReference type="InterPro" id="IPR036034">
    <property type="entry name" value="PDZ_sf"/>
</dbReference>
<name>A0A6Q2YDZ5_ESOLU</name>
<evidence type="ECO:0000256" key="20">
    <source>
        <dbReference type="ARBA" id="ARBA00030673"/>
    </source>
</evidence>
<evidence type="ECO:0000256" key="19">
    <source>
        <dbReference type="ARBA" id="ARBA00029925"/>
    </source>
</evidence>
<comment type="subcellular location">
    <subcellularLocation>
        <location evidence="2">Cell junction</location>
    </subcellularLocation>
    <subcellularLocation>
        <location evidence="1">Cell membrane</location>
    </subcellularLocation>
    <subcellularLocation>
        <location evidence="3">Cytoplasm</location>
        <location evidence="3">Perinuclear region</location>
    </subcellularLocation>
    <subcellularLocation>
        <location evidence="4">Late endosome</location>
    </subcellularLocation>
</comment>
<dbReference type="CDD" id="cd06224">
    <property type="entry name" value="REM"/>
    <property type="match status" value="1"/>
</dbReference>
<dbReference type="GeneTree" id="ENSGT00940000156418"/>
<keyword evidence="18" id="KW-0472">Membrane</keyword>
<dbReference type="GO" id="GO:0005096">
    <property type="term" value="F:GTPase activator activity"/>
    <property type="evidence" value="ECO:0007669"/>
    <property type="project" value="UniProtKB-KW"/>
</dbReference>
<dbReference type="PROSITE" id="PS50200">
    <property type="entry name" value="RA"/>
    <property type="match status" value="1"/>
</dbReference>
<dbReference type="FunFam" id="2.30.42.10:FF:000024">
    <property type="entry name" value="rap guanine nucleotide exchange factor 2 isoform X1"/>
    <property type="match status" value="1"/>
</dbReference>
<dbReference type="Gene3D" id="1.10.840.10">
    <property type="entry name" value="Ras guanine-nucleotide exchange factors catalytic domain"/>
    <property type="match status" value="1"/>
</dbReference>
<dbReference type="Pfam" id="PF00618">
    <property type="entry name" value="RasGEF_N"/>
    <property type="match status" value="1"/>
</dbReference>
<keyword evidence="16" id="KW-0524">Neurogenesis</keyword>
<keyword evidence="32" id="KW-1185">Reference proteome</keyword>
<evidence type="ECO:0000256" key="1">
    <source>
        <dbReference type="ARBA" id="ARBA00004236"/>
    </source>
</evidence>
<keyword evidence="17" id="KW-0965">Cell junction</keyword>
<protein>
    <recommendedName>
        <fullName evidence="6">Rap guanine nucleotide exchange factor 2</fullName>
    </recommendedName>
    <alternativeName>
        <fullName evidence="21">Cyclic nucleotide ras GEF</fullName>
    </alternativeName>
    <alternativeName>
        <fullName evidence="23">Neural RAP guanine nucleotide exchange protein</fullName>
    </alternativeName>
    <alternativeName>
        <fullName evidence="20">PDZ domain-containing guanine nucleotide exchange factor 1</fullName>
    </alternativeName>
    <alternativeName>
        <fullName evidence="19">RA-GEF-1</fullName>
    </alternativeName>
    <alternativeName>
        <fullName evidence="22">Ras/Rap1-associating GEF-1</fullName>
    </alternativeName>
</protein>
<keyword evidence="14" id="KW-0221">Differentiation</keyword>
<evidence type="ECO:0000256" key="21">
    <source>
        <dbReference type="ARBA" id="ARBA00031545"/>
    </source>
</evidence>
<evidence type="ECO:0000259" key="27">
    <source>
        <dbReference type="PROSITE" id="PS50042"/>
    </source>
</evidence>
<dbReference type="FunFam" id="1.20.870.10:FF:000001">
    <property type="entry name" value="rap guanine nucleotide exchange factor 2 isoform X2"/>
    <property type="match status" value="1"/>
</dbReference>
<dbReference type="GO" id="GO:0007264">
    <property type="term" value="P:small GTPase-mediated signal transduction"/>
    <property type="evidence" value="ECO:0007669"/>
    <property type="project" value="InterPro"/>
</dbReference>
<evidence type="ECO:0000256" key="9">
    <source>
        <dbReference type="ARBA" id="ARBA00022475"/>
    </source>
</evidence>
<feature type="compositionally biased region" description="Basic and acidic residues" evidence="25">
    <location>
        <begin position="1301"/>
        <end position="1323"/>
    </location>
</feature>
<accession>A0A6Q2YDZ5</accession>
<dbReference type="Pfam" id="PF00595">
    <property type="entry name" value="PDZ"/>
    <property type="match status" value="1"/>
</dbReference>
<evidence type="ECO:0000256" key="3">
    <source>
        <dbReference type="ARBA" id="ARBA00004556"/>
    </source>
</evidence>
<reference evidence="32" key="1">
    <citation type="journal article" date="2014" name="PLoS ONE">
        <title>The genome and linkage map of the northern pike (Esox lucius): conserved synteny revealed between the salmonid sister group and the Neoteleostei.</title>
        <authorList>
            <person name="Rondeau E.B."/>
            <person name="Minkley D.R."/>
            <person name="Leong J.S."/>
            <person name="Messmer A.M."/>
            <person name="Jantzen J.R."/>
            <person name="von Schalburg K.R."/>
            <person name="Lemon C."/>
            <person name="Bird N.H."/>
            <person name="Koop B.F."/>
        </authorList>
    </citation>
    <scope>NUCLEOTIDE SEQUENCE</scope>
</reference>
<feature type="domain" description="PDZ" evidence="28">
    <location>
        <begin position="546"/>
        <end position="616"/>
    </location>
</feature>
<evidence type="ECO:0000256" key="24">
    <source>
        <dbReference type="PROSITE-ProRule" id="PRU00168"/>
    </source>
</evidence>
<dbReference type="InterPro" id="IPR000651">
    <property type="entry name" value="Ras-like_Gua-exchang_fac_N"/>
</dbReference>
<evidence type="ECO:0000259" key="29">
    <source>
        <dbReference type="PROSITE" id="PS50200"/>
    </source>
</evidence>
<dbReference type="PROSITE" id="PS50106">
    <property type="entry name" value="PDZ"/>
    <property type="match status" value="1"/>
</dbReference>
<dbReference type="GO" id="GO:0005085">
    <property type="term" value="F:guanyl-nucleotide exchange factor activity"/>
    <property type="evidence" value="ECO:0007669"/>
    <property type="project" value="UniProtKB-KW"/>
</dbReference>
<evidence type="ECO:0000256" key="10">
    <source>
        <dbReference type="ARBA" id="ARBA00022490"/>
    </source>
</evidence>
<evidence type="ECO:0000256" key="18">
    <source>
        <dbReference type="ARBA" id="ARBA00023136"/>
    </source>
</evidence>
<evidence type="ECO:0000313" key="31">
    <source>
        <dbReference type="Ensembl" id="ENSELUP00000063672.2"/>
    </source>
</evidence>
<feature type="compositionally biased region" description="Polar residues" evidence="25">
    <location>
        <begin position="1469"/>
        <end position="1478"/>
    </location>
</feature>
<dbReference type="SUPFAM" id="SSF51206">
    <property type="entry name" value="cAMP-binding domain-like"/>
    <property type="match status" value="2"/>
</dbReference>
<organism evidence="31 32">
    <name type="scientific">Esox lucius</name>
    <name type="common">Northern pike</name>
    <dbReference type="NCBI Taxonomy" id="8010"/>
    <lineage>
        <taxon>Eukaryota</taxon>
        <taxon>Metazoa</taxon>
        <taxon>Chordata</taxon>
        <taxon>Craniata</taxon>
        <taxon>Vertebrata</taxon>
        <taxon>Euteleostomi</taxon>
        <taxon>Actinopterygii</taxon>
        <taxon>Neopterygii</taxon>
        <taxon>Teleostei</taxon>
        <taxon>Protacanthopterygii</taxon>
        <taxon>Esociformes</taxon>
        <taxon>Esocidae</taxon>
        <taxon>Esox</taxon>
    </lineage>
</organism>
<feature type="compositionally biased region" description="Polar residues" evidence="25">
    <location>
        <begin position="1521"/>
        <end position="1531"/>
    </location>
</feature>
<dbReference type="Bgee" id="ENSELUG00000020192">
    <property type="expression patterns" value="Expressed in camera-type eye and 14 other cell types or tissues"/>
</dbReference>
<feature type="compositionally biased region" description="Polar residues" evidence="25">
    <location>
        <begin position="1180"/>
        <end position="1193"/>
    </location>
</feature>
<feature type="domain" description="Cyclic nucleotide-binding" evidence="27">
    <location>
        <begin position="37"/>
        <end position="84"/>
    </location>
</feature>
<dbReference type="SUPFAM" id="SSF48366">
    <property type="entry name" value="Ras GEF"/>
    <property type="match status" value="1"/>
</dbReference>
<dbReference type="SMART" id="SM00147">
    <property type="entry name" value="RasGEF"/>
    <property type="match status" value="1"/>
</dbReference>
<feature type="region of interest" description="Disordered" evidence="25">
    <location>
        <begin position="1431"/>
        <end position="1575"/>
    </location>
</feature>
<feature type="compositionally biased region" description="Low complexity" evidence="25">
    <location>
        <begin position="1249"/>
        <end position="1264"/>
    </location>
</feature>
<evidence type="ECO:0000256" key="8">
    <source>
        <dbReference type="ARBA" id="ARBA00022473"/>
    </source>
</evidence>
<evidence type="ECO:0000256" key="7">
    <source>
        <dbReference type="ARBA" id="ARBA00022468"/>
    </source>
</evidence>
<comment type="similarity">
    <text evidence="5">Belongs to the RAPGEF2 family.</text>
</comment>
<dbReference type="PANTHER" id="PTHR45161:SF2">
    <property type="entry name" value="RAP GUANINE NUCLEOTIDE EXCHANGE FACTOR 2"/>
    <property type="match status" value="1"/>
</dbReference>
<keyword evidence="9" id="KW-1003">Cell membrane</keyword>
<dbReference type="GO" id="GO:0005770">
    <property type="term" value="C:late endosome"/>
    <property type="evidence" value="ECO:0007669"/>
    <property type="project" value="UniProtKB-SubCell"/>
</dbReference>
<keyword evidence="8" id="KW-0217">Developmental protein</keyword>
<evidence type="ECO:0000259" key="28">
    <source>
        <dbReference type="PROSITE" id="PS50106"/>
    </source>
</evidence>
<dbReference type="SMART" id="SM00229">
    <property type="entry name" value="RasGEFN"/>
    <property type="match status" value="1"/>
</dbReference>
<reference evidence="31" key="2">
    <citation type="submission" date="2020-02" db="EMBL/GenBank/DDBJ databases">
        <title>Esox lucius (northern pike) genome, fEsoLuc1, primary haplotype.</title>
        <authorList>
            <person name="Myers G."/>
            <person name="Karagic N."/>
            <person name="Meyer A."/>
            <person name="Pippel M."/>
            <person name="Reichard M."/>
            <person name="Winkler S."/>
            <person name="Tracey A."/>
            <person name="Sims Y."/>
            <person name="Howe K."/>
            <person name="Rhie A."/>
            <person name="Formenti G."/>
            <person name="Durbin R."/>
            <person name="Fedrigo O."/>
            <person name="Jarvis E.D."/>
        </authorList>
    </citation>
    <scope>NUCLEOTIDE SEQUENCE [LARGE SCALE GENOMIC DNA]</scope>
</reference>
<feature type="compositionally biased region" description="Low complexity" evidence="25">
    <location>
        <begin position="1431"/>
        <end position="1444"/>
    </location>
</feature>
<dbReference type="GO" id="GO:0048471">
    <property type="term" value="C:perinuclear region of cytoplasm"/>
    <property type="evidence" value="ECO:0007669"/>
    <property type="project" value="UniProtKB-SubCell"/>
</dbReference>
<dbReference type="InterPro" id="IPR000159">
    <property type="entry name" value="RA_dom"/>
</dbReference>
<reference evidence="31" key="3">
    <citation type="submission" date="2025-08" db="UniProtKB">
        <authorList>
            <consortium name="Ensembl"/>
        </authorList>
    </citation>
    <scope>IDENTIFICATION</scope>
</reference>
<feature type="region of interest" description="Disordered" evidence="25">
    <location>
        <begin position="1234"/>
        <end position="1336"/>
    </location>
</feature>
<evidence type="ECO:0000256" key="14">
    <source>
        <dbReference type="ARBA" id="ARBA00022782"/>
    </source>
</evidence>
<dbReference type="Gene3D" id="2.30.42.10">
    <property type="match status" value="1"/>
</dbReference>
<feature type="domain" description="N-terminal Ras-GEF" evidence="30">
    <location>
        <begin position="428"/>
        <end position="545"/>
    </location>
</feature>
<dbReference type="Gene3D" id="1.20.870.10">
    <property type="entry name" value="Son of sevenless (SoS) protein Chain: S domain 1"/>
    <property type="match status" value="1"/>
</dbReference>
<keyword evidence="12 24" id="KW-0344">Guanine-nucleotide releasing factor</keyword>
<dbReference type="GO" id="GO:0005886">
    <property type="term" value="C:plasma membrane"/>
    <property type="evidence" value="ECO:0007669"/>
    <property type="project" value="UniProtKB-SubCell"/>
</dbReference>
<dbReference type="GO" id="GO:0070161">
    <property type="term" value="C:anchoring junction"/>
    <property type="evidence" value="ECO:0007669"/>
    <property type="project" value="UniProtKB-SubCell"/>
</dbReference>
<evidence type="ECO:0000256" key="13">
    <source>
        <dbReference type="ARBA" id="ARBA00022753"/>
    </source>
</evidence>
<dbReference type="PROSITE" id="PS50212">
    <property type="entry name" value="RASGEF_NTER"/>
    <property type="match status" value="1"/>
</dbReference>
<proteinExistence type="inferred from homology"/>
<dbReference type="SMART" id="SM00100">
    <property type="entry name" value="cNMP"/>
    <property type="match status" value="2"/>
</dbReference>
<dbReference type="Pfam" id="PF00788">
    <property type="entry name" value="RA"/>
    <property type="match status" value="1"/>
</dbReference>
<evidence type="ECO:0000256" key="16">
    <source>
        <dbReference type="ARBA" id="ARBA00022902"/>
    </source>
</evidence>
<dbReference type="CDD" id="cd01785">
    <property type="entry name" value="RA_PDZ-GEF1"/>
    <property type="match status" value="1"/>
</dbReference>
<dbReference type="InterPro" id="IPR001478">
    <property type="entry name" value="PDZ"/>
</dbReference>
<feature type="compositionally biased region" description="Acidic residues" evidence="25">
    <location>
        <begin position="244"/>
        <end position="255"/>
    </location>
</feature>
<evidence type="ECO:0000256" key="11">
    <source>
        <dbReference type="ARBA" id="ARBA00022553"/>
    </source>
</evidence>
<dbReference type="InterPro" id="IPR036964">
    <property type="entry name" value="RASGEF_cat_dom_sf"/>
</dbReference>
<dbReference type="CDD" id="cd00155">
    <property type="entry name" value="RasGEF"/>
    <property type="match status" value="1"/>
</dbReference>
<keyword evidence="7" id="KW-0343">GTPase activation</keyword>
<dbReference type="SMART" id="SM00228">
    <property type="entry name" value="PDZ"/>
    <property type="match status" value="1"/>
</dbReference>
<feature type="compositionally biased region" description="Polar residues" evidence="25">
    <location>
        <begin position="1550"/>
        <end position="1564"/>
    </location>
</feature>
<dbReference type="SUPFAM" id="SSF54236">
    <property type="entry name" value="Ubiquitin-like"/>
    <property type="match status" value="1"/>
</dbReference>
<dbReference type="InterPro" id="IPR001895">
    <property type="entry name" value="RASGEF_cat_dom"/>
</dbReference>
<feature type="compositionally biased region" description="Low complexity" evidence="25">
    <location>
        <begin position="1283"/>
        <end position="1296"/>
    </location>
</feature>
<dbReference type="GO" id="GO:0030154">
    <property type="term" value="P:cell differentiation"/>
    <property type="evidence" value="ECO:0007669"/>
    <property type="project" value="UniProtKB-KW"/>
</dbReference>
<dbReference type="SMART" id="SM00314">
    <property type="entry name" value="RA"/>
    <property type="match status" value="1"/>
</dbReference>
<evidence type="ECO:0000256" key="25">
    <source>
        <dbReference type="SAM" id="MobiDB-lite"/>
    </source>
</evidence>